<evidence type="ECO:0000259" key="2">
    <source>
        <dbReference type="Pfam" id="PF08327"/>
    </source>
</evidence>
<reference evidence="4" key="2">
    <citation type="journal article" date="2017" name="Plant Physiol. Biochem.">
        <title>Differential oxidative and antioxidative response of duckweed Lemna minor toward plant growth promoting/inhibiting bacteria.</title>
        <authorList>
            <person name="Ishizawa H."/>
            <person name="Kuroda M."/>
            <person name="Morikawa M."/>
            <person name="Ike M."/>
        </authorList>
    </citation>
    <scope>NUCLEOTIDE SEQUENCE [LARGE SCALE GENOMIC DNA]</scope>
    <source>
        <strain evidence="4">M6</strain>
    </source>
</reference>
<evidence type="ECO:0000313" key="3">
    <source>
        <dbReference type="EMBL" id="BBF81085.1"/>
    </source>
</evidence>
<comment type="similarity">
    <text evidence="1">Belongs to the AHA1 family.</text>
</comment>
<keyword evidence="3" id="KW-0472">Membrane</keyword>
<dbReference type="CDD" id="cd08896">
    <property type="entry name" value="SRPBCC_CalC_Aha1-like_3"/>
    <property type="match status" value="1"/>
</dbReference>
<dbReference type="OrthoDB" id="9805228at2"/>
<dbReference type="Pfam" id="PF08327">
    <property type="entry name" value="AHSA1"/>
    <property type="match status" value="1"/>
</dbReference>
<evidence type="ECO:0000313" key="4">
    <source>
        <dbReference type="Proteomes" id="UP000278756"/>
    </source>
</evidence>
<evidence type="ECO:0000256" key="1">
    <source>
        <dbReference type="ARBA" id="ARBA00006817"/>
    </source>
</evidence>
<dbReference type="SUPFAM" id="SSF55961">
    <property type="entry name" value="Bet v1-like"/>
    <property type="match status" value="1"/>
</dbReference>
<sequence>MTPQPATPIADRELVLERLLKAPRALVWRCWTDAKLLAEWFCPKPWYIDQVELDVRTGGSNAFVMHGPNGEIVPNRGVYLEVIENEKLVLTDAYVKAWEPSEAPFMTAIITLEDTPEGHTRYVAKALHWSVETRQQHEQMGFHEGWGIATDQLEALAQSLKS</sequence>
<keyword evidence="3" id="KW-0808">Transferase</keyword>
<dbReference type="EC" id="2.5.1.18" evidence="3"/>
<protein>
    <submittedName>
        <fullName evidence="3">Probable glutathione S-transferase-related transmembrane protein</fullName>
        <ecNumber evidence="3">2.5.1.18</ecNumber>
    </submittedName>
</protein>
<accession>A0A3G9G5A0</accession>
<dbReference type="InterPro" id="IPR013538">
    <property type="entry name" value="ASHA1/2-like_C"/>
</dbReference>
<dbReference type="AlphaFoldDB" id="A0A3G9G5A0"/>
<proteinExistence type="inferred from homology"/>
<gene>
    <name evidence="3" type="ORF">EM6_1680</name>
</gene>
<dbReference type="InterPro" id="IPR023393">
    <property type="entry name" value="START-like_dom_sf"/>
</dbReference>
<dbReference type="Gene3D" id="3.30.530.20">
    <property type="match status" value="1"/>
</dbReference>
<feature type="domain" description="Activator of Hsp90 ATPase homologue 1/2-like C-terminal" evidence="2">
    <location>
        <begin position="21"/>
        <end position="157"/>
    </location>
</feature>
<organism evidence="3 4">
    <name type="scientific">Asticcacaulis excentricus</name>
    <dbReference type="NCBI Taxonomy" id="78587"/>
    <lineage>
        <taxon>Bacteria</taxon>
        <taxon>Pseudomonadati</taxon>
        <taxon>Pseudomonadota</taxon>
        <taxon>Alphaproteobacteria</taxon>
        <taxon>Caulobacterales</taxon>
        <taxon>Caulobacteraceae</taxon>
        <taxon>Asticcacaulis</taxon>
    </lineage>
</organism>
<dbReference type="EMBL" id="AP018827">
    <property type="protein sequence ID" value="BBF81085.1"/>
    <property type="molecule type" value="Genomic_DNA"/>
</dbReference>
<keyword evidence="3" id="KW-0812">Transmembrane</keyword>
<dbReference type="RefSeq" id="WP_126421907.1">
    <property type="nucleotide sequence ID" value="NZ_AP018827.1"/>
</dbReference>
<reference evidence="4" key="1">
    <citation type="journal article" date="2017" name="Biotechnol. Biofuels">
        <title>Evaluation of environmental bacterial communities as a factor affecting the growth of duckweed Lemna minor.</title>
        <authorList>
            <person name="Ishizawa H."/>
            <person name="Kuroda M."/>
            <person name="Morikawa M."/>
            <person name="Ike M."/>
        </authorList>
    </citation>
    <scope>NUCLEOTIDE SEQUENCE [LARGE SCALE GENOMIC DNA]</scope>
    <source>
        <strain evidence="4">M6</strain>
    </source>
</reference>
<dbReference type="GO" id="GO:0004364">
    <property type="term" value="F:glutathione transferase activity"/>
    <property type="evidence" value="ECO:0007669"/>
    <property type="project" value="UniProtKB-EC"/>
</dbReference>
<name>A0A3G9G5A0_9CAUL</name>
<dbReference type="Proteomes" id="UP000278756">
    <property type="component" value="Chromosome 1"/>
</dbReference>